<keyword evidence="2" id="KW-0547">Nucleotide-binding</keyword>
<dbReference type="RefSeq" id="WP_012543938.1">
    <property type="nucleotide sequence ID" value="NC_011295.1"/>
</dbReference>
<dbReference type="AlphaFoldDB" id="B5Y898"/>
<dbReference type="HOGENOM" id="CLU_000604_1_23_9"/>
<dbReference type="Proteomes" id="UP000001732">
    <property type="component" value="Chromosome"/>
</dbReference>
<dbReference type="PROSITE" id="PS50893">
    <property type="entry name" value="ABC_TRANSPORTER_2"/>
    <property type="match status" value="1"/>
</dbReference>
<dbReference type="Pfam" id="PF00005">
    <property type="entry name" value="ABC_tran"/>
    <property type="match status" value="1"/>
</dbReference>
<dbReference type="OrthoDB" id="9806285at2"/>
<evidence type="ECO:0000313" key="6">
    <source>
        <dbReference type="Proteomes" id="UP000001732"/>
    </source>
</evidence>
<dbReference type="NCBIfam" id="NF008453">
    <property type="entry name" value="PRK11308.1"/>
    <property type="match status" value="1"/>
</dbReference>
<dbReference type="InterPro" id="IPR003593">
    <property type="entry name" value="AAA+_ATPase"/>
</dbReference>
<organism evidence="5 6">
    <name type="scientific">Coprothermobacter proteolyticus (strain ATCC 35245 / DSM 5265 / OCM 4 / BT)</name>
    <dbReference type="NCBI Taxonomy" id="309798"/>
    <lineage>
        <taxon>Bacteria</taxon>
        <taxon>Pseudomonadati</taxon>
        <taxon>Coprothermobacterota</taxon>
        <taxon>Coprothermobacteria</taxon>
        <taxon>Coprothermobacterales</taxon>
        <taxon>Coprothermobacteraceae</taxon>
        <taxon>Coprothermobacter</taxon>
    </lineage>
</organism>
<protein>
    <submittedName>
        <fullName evidence="5">Oligopeptide transport ATP-binding protein AppF</fullName>
    </submittedName>
</protein>
<feature type="domain" description="ABC transporter" evidence="4">
    <location>
        <begin position="8"/>
        <end position="258"/>
    </location>
</feature>
<dbReference type="eggNOG" id="COG4608">
    <property type="taxonomic scope" value="Bacteria"/>
</dbReference>
<dbReference type="Gene3D" id="3.40.50.300">
    <property type="entry name" value="P-loop containing nucleotide triphosphate hydrolases"/>
    <property type="match status" value="1"/>
</dbReference>
<dbReference type="PROSITE" id="PS00211">
    <property type="entry name" value="ABC_TRANSPORTER_1"/>
    <property type="match status" value="1"/>
</dbReference>
<evidence type="ECO:0000256" key="2">
    <source>
        <dbReference type="ARBA" id="ARBA00022741"/>
    </source>
</evidence>
<dbReference type="GO" id="GO:0015833">
    <property type="term" value="P:peptide transport"/>
    <property type="evidence" value="ECO:0007669"/>
    <property type="project" value="InterPro"/>
</dbReference>
<reference evidence="6" key="1">
    <citation type="submission" date="2008-08" db="EMBL/GenBank/DDBJ databases">
        <title>The complete genome sequence of Coprothermobacter proteolyticus strain ATCC 5245 / DSM 5265 / BT.</title>
        <authorList>
            <person name="Dodson R.J."/>
            <person name="Durkin A.S."/>
            <person name="Wu M."/>
            <person name="Eisen J."/>
            <person name="Sutton G."/>
        </authorList>
    </citation>
    <scope>NUCLEOTIDE SEQUENCE [LARGE SCALE GENOMIC DNA]</scope>
    <source>
        <strain evidence="6">ATCC 35245 / DSM 5265 / OCM 4 / BT</strain>
    </source>
</reference>
<keyword evidence="3 5" id="KW-0067">ATP-binding</keyword>
<dbReference type="STRING" id="309798.COPRO5265_0640"/>
<name>B5Y898_COPPD</name>
<dbReference type="SMART" id="SM00382">
    <property type="entry name" value="AAA"/>
    <property type="match status" value="1"/>
</dbReference>
<gene>
    <name evidence="5" type="ordered locus">COPRO5265_0640</name>
</gene>
<dbReference type="KEGG" id="cpo:COPRO5265_0640"/>
<evidence type="ECO:0000256" key="1">
    <source>
        <dbReference type="ARBA" id="ARBA00022448"/>
    </source>
</evidence>
<dbReference type="InterPro" id="IPR017871">
    <property type="entry name" value="ABC_transporter-like_CS"/>
</dbReference>
<evidence type="ECO:0000313" key="5">
    <source>
        <dbReference type="EMBL" id="ACI17286.1"/>
    </source>
</evidence>
<accession>B5Y898</accession>
<dbReference type="CDD" id="cd03257">
    <property type="entry name" value="ABC_NikE_OppD_transporters"/>
    <property type="match status" value="1"/>
</dbReference>
<dbReference type="InterPro" id="IPR050319">
    <property type="entry name" value="ABC_transp_ATP-bind"/>
</dbReference>
<dbReference type="GO" id="GO:0005524">
    <property type="term" value="F:ATP binding"/>
    <property type="evidence" value="ECO:0007669"/>
    <property type="project" value="UniProtKB-KW"/>
</dbReference>
<dbReference type="NCBIfam" id="TIGR01727">
    <property type="entry name" value="oligo_HPY"/>
    <property type="match status" value="1"/>
</dbReference>
<dbReference type="EMBL" id="CP001145">
    <property type="protein sequence ID" value="ACI17286.1"/>
    <property type="molecule type" value="Genomic_DNA"/>
</dbReference>
<dbReference type="FunFam" id="3.40.50.300:FF:000016">
    <property type="entry name" value="Oligopeptide ABC transporter ATP-binding component"/>
    <property type="match status" value="1"/>
</dbReference>
<evidence type="ECO:0000256" key="3">
    <source>
        <dbReference type="ARBA" id="ARBA00022840"/>
    </source>
</evidence>
<dbReference type="InterPro" id="IPR027417">
    <property type="entry name" value="P-loop_NTPase"/>
</dbReference>
<dbReference type="PANTHER" id="PTHR43776">
    <property type="entry name" value="TRANSPORT ATP-BINDING PROTEIN"/>
    <property type="match status" value="1"/>
</dbReference>
<dbReference type="Pfam" id="PF08352">
    <property type="entry name" value="oligo_HPY"/>
    <property type="match status" value="1"/>
</dbReference>
<sequence length="323" mass="36476">MSNNDILLEVHDLVKWFPIRRGLFGTVQGYVKAVDGVSFNIRAHETLGLVGETGSGKTTIGRLVLRLIPQTRGKVIFDGVDITALDYKSFRPMKKDMQIIFQDPYSSLNPRMTIGEIIAEPLIVHTNMTTQEREKRVYELLELVTLRPEHARRYPHEFSGGQRQRIGIARALALNPRFIVADEPISALDVSIQAQITNLLIDLQKELGLSFLFIAHDLSVIKHMCDSVLVLYLGKVMEYGSNADVFQHSRHPYTQALLSAVPVPDPDYKRERILLQGEIPSPIDPPPGCVFHTRCPYATEKCRTDKPELREVEPGHMVACHYA</sequence>
<dbReference type="SUPFAM" id="SSF52540">
    <property type="entry name" value="P-loop containing nucleoside triphosphate hydrolases"/>
    <property type="match status" value="1"/>
</dbReference>
<proteinExistence type="predicted"/>
<dbReference type="InterPro" id="IPR013563">
    <property type="entry name" value="Oligopep_ABC_C"/>
</dbReference>
<keyword evidence="1" id="KW-0813">Transport</keyword>
<keyword evidence="6" id="KW-1185">Reference proteome</keyword>
<dbReference type="InterPro" id="IPR003439">
    <property type="entry name" value="ABC_transporter-like_ATP-bd"/>
</dbReference>
<dbReference type="GO" id="GO:0055085">
    <property type="term" value="P:transmembrane transport"/>
    <property type="evidence" value="ECO:0007669"/>
    <property type="project" value="UniProtKB-ARBA"/>
</dbReference>
<reference evidence="5 6" key="2">
    <citation type="journal article" date="2014" name="Genome Announc.">
        <title>Complete Genome Sequence of Coprothermobacter proteolyticus DSM 5265.</title>
        <authorList>
            <person name="Alexiev A."/>
            <person name="Coil D.A."/>
            <person name="Badger J.H."/>
            <person name="Enticknap J."/>
            <person name="Ward N."/>
            <person name="Robb F.T."/>
            <person name="Eisen J.A."/>
        </authorList>
    </citation>
    <scope>NUCLEOTIDE SEQUENCE [LARGE SCALE GENOMIC DNA]</scope>
    <source>
        <strain evidence="6">ATCC 35245 / DSM 5265 / OCM 4 / BT</strain>
    </source>
</reference>
<dbReference type="GO" id="GO:0016887">
    <property type="term" value="F:ATP hydrolysis activity"/>
    <property type="evidence" value="ECO:0007669"/>
    <property type="project" value="InterPro"/>
</dbReference>
<evidence type="ECO:0000259" key="4">
    <source>
        <dbReference type="PROSITE" id="PS50893"/>
    </source>
</evidence>